<dbReference type="Pfam" id="PF10106">
    <property type="entry name" value="DUF2345"/>
    <property type="match status" value="1"/>
</dbReference>
<dbReference type="SUPFAM" id="SSF69279">
    <property type="entry name" value="Phage tail proteins"/>
    <property type="match status" value="2"/>
</dbReference>
<protein>
    <recommendedName>
        <fullName evidence="7">Type VI secretion system tip protein VgrG</fullName>
    </recommendedName>
</protein>
<dbReference type="Gene3D" id="4.10.220.110">
    <property type="match status" value="1"/>
</dbReference>
<accession>A0ABM8NWR3</accession>
<reference evidence="5 6" key="1">
    <citation type="submission" date="2020-10" db="EMBL/GenBank/DDBJ databases">
        <authorList>
            <person name="Peeters C."/>
        </authorList>
    </citation>
    <scope>NUCLEOTIDE SEQUENCE [LARGE SCALE GENOMIC DNA]</scope>
    <source>
        <strain evidence="5 6">LMG 28140</strain>
    </source>
</reference>
<dbReference type="SUPFAM" id="SSF69255">
    <property type="entry name" value="gp5 N-terminal domain-like"/>
    <property type="match status" value="1"/>
</dbReference>
<evidence type="ECO:0000313" key="5">
    <source>
        <dbReference type="EMBL" id="CAD6547208.1"/>
    </source>
</evidence>
<dbReference type="NCBIfam" id="TIGR03361">
    <property type="entry name" value="VI_Rhs_Vgr"/>
    <property type="match status" value="1"/>
</dbReference>
<evidence type="ECO:0000259" key="4">
    <source>
        <dbReference type="Pfam" id="PF13296"/>
    </source>
</evidence>
<proteinExistence type="inferred from homology"/>
<dbReference type="RefSeq" id="WP_201644394.1">
    <property type="nucleotide sequence ID" value="NZ_CAJHCP010000009.1"/>
</dbReference>
<dbReference type="EMBL" id="CAJHCP010000009">
    <property type="protein sequence ID" value="CAD6547208.1"/>
    <property type="molecule type" value="Genomic_DNA"/>
</dbReference>
<feature type="domain" description="Putative type VI secretion system Rhs element associated Vgr" evidence="4">
    <location>
        <begin position="528"/>
        <end position="633"/>
    </location>
</feature>
<dbReference type="Gene3D" id="2.40.50.230">
    <property type="entry name" value="Gp5 N-terminal domain"/>
    <property type="match status" value="1"/>
</dbReference>
<dbReference type="Gene3D" id="3.55.50.10">
    <property type="entry name" value="Baseplate protein-like domains"/>
    <property type="match status" value="1"/>
</dbReference>
<sequence length="840" mass="92543">MYNPLQSRALQVSSDALPTWGGQQVLIAQRVSGTEALGKLYEYSVELATLDSPTCGLWQAQGAINPEQLIGTPLTISIEFEGKGSFIAGLAGNAGAANLGAGTRTITGLITEIRSAGCDDRRAYYRFTVRPWLWIATQNRESRTYQNMDVVQVTETLLKGGNYPYPCEFRLGALGLKNGVYPKRDYIRQFWQSDYDFLTQIWREWGIYFLFDGLTLVLCDSPGSHKQHHNMYDTIRYHAPDGKRIDEEHIHRFKLSRKITAGDVTLNDYDYTRSRGRFDVTQSKFSKSTFDNVEQYQWGDYSQPLAGAMGLTGDPNDYETEGDYLARVRVYSLRSKKLRVHGRGNLRGLSTGKTFWLEGHPQQEANAEYLVVSTSLDIHNPDEVSQTTGGEAQYKCVTDFVLQPANSFFKNRPTEKPRAYPETAVVVGAANQPVWLDGYARIKIQFVWDRLGSSDENSSCWVRVSLPWHGGPHSFIAIPRIGDELTIGYHEGDPDKPYVAASKVNQFNQPPFELPKNQALTGLVSNGLDGRGNNFVITDDTPGQLQVQVASDQASSRLVLGYNTRVDYRTGRQSARGLGWELATDAWGVLRANQGMLVTTESGGASDAAKAMSETVDRLGKAQQLHDALTKIAQQNEAQDAQGHQSDIVDTIASQNEQIRGAGMNRDNPFPELPEPHLVIDGKAGVEITTPATVHVASQQLAVTTEGHIGIASGRSFFATVRDTIRLFTQTSPIQLVTAAGDIVLNALTKSIVARAQKQILLESEEILLRAKTFRVEFSGGFLNMDSSGIVSGTTGKFIAYAASHALPGPKDQMVDLSPKKVCIECLLKAARSGTALIPR</sequence>
<dbReference type="InterPro" id="IPR018769">
    <property type="entry name" value="VgrG2_DUF2345"/>
</dbReference>
<organism evidence="5 6">
    <name type="scientific">Paraburkholderia metrosideri</name>
    <dbReference type="NCBI Taxonomy" id="580937"/>
    <lineage>
        <taxon>Bacteria</taxon>
        <taxon>Pseudomonadati</taxon>
        <taxon>Pseudomonadota</taxon>
        <taxon>Betaproteobacteria</taxon>
        <taxon>Burkholderiales</taxon>
        <taxon>Burkholderiaceae</taxon>
        <taxon>Paraburkholderia</taxon>
    </lineage>
</organism>
<dbReference type="Gene3D" id="2.30.110.50">
    <property type="match status" value="1"/>
</dbReference>
<dbReference type="Pfam" id="PF05954">
    <property type="entry name" value="Phage_GPD"/>
    <property type="match status" value="1"/>
</dbReference>
<gene>
    <name evidence="5" type="ORF">LMG28140_04438</name>
</gene>
<feature type="domain" description="DUF2345" evidence="3">
    <location>
        <begin position="667"/>
        <end position="811"/>
    </location>
</feature>
<dbReference type="SUPFAM" id="SSF69349">
    <property type="entry name" value="Phage fibre proteins"/>
    <property type="match status" value="1"/>
</dbReference>
<evidence type="ECO:0000259" key="3">
    <source>
        <dbReference type="Pfam" id="PF10106"/>
    </source>
</evidence>
<dbReference type="InterPro" id="IPR037026">
    <property type="entry name" value="Vgr_OB-fold_dom_sf"/>
</dbReference>
<dbReference type="InterPro" id="IPR006533">
    <property type="entry name" value="T6SS_Vgr_RhsGE"/>
</dbReference>
<evidence type="ECO:0000256" key="1">
    <source>
        <dbReference type="ARBA" id="ARBA00005558"/>
    </source>
</evidence>
<feature type="domain" description="Gp5/Type VI secretion system Vgr protein OB-fold" evidence="2">
    <location>
        <begin position="441"/>
        <end position="500"/>
    </location>
</feature>
<evidence type="ECO:0000313" key="6">
    <source>
        <dbReference type="Proteomes" id="UP000598032"/>
    </source>
</evidence>
<evidence type="ECO:0000259" key="2">
    <source>
        <dbReference type="Pfam" id="PF04717"/>
    </source>
</evidence>
<dbReference type="Pfam" id="PF13296">
    <property type="entry name" value="T6SS_Vgr"/>
    <property type="match status" value="1"/>
</dbReference>
<comment type="caution">
    <text evidence="5">The sequence shown here is derived from an EMBL/GenBank/DDBJ whole genome shotgun (WGS) entry which is preliminary data.</text>
</comment>
<dbReference type="NCBIfam" id="TIGR01646">
    <property type="entry name" value="vgr_GE"/>
    <property type="match status" value="1"/>
</dbReference>
<dbReference type="Proteomes" id="UP000598032">
    <property type="component" value="Unassembled WGS sequence"/>
</dbReference>
<evidence type="ECO:0008006" key="7">
    <source>
        <dbReference type="Google" id="ProtNLM"/>
    </source>
</evidence>
<keyword evidence="6" id="KW-1185">Reference proteome</keyword>
<dbReference type="InterPro" id="IPR006531">
    <property type="entry name" value="Gp5/Vgr_OB"/>
</dbReference>
<dbReference type="InterPro" id="IPR017847">
    <property type="entry name" value="T6SS_RhsGE_Vgr_subset"/>
</dbReference>
<name>A0ABM8NWR3_9BURK</name>
<comment type="similarity">
    <text evidence="1">Belongs to the VgrG protein family.</text>
</comment>
<dbReference type="Pfam" id="PF04717">
    <property type="entry name" value="Phage_base_V"/>
    <property type="match status" value="1"/>
</dbReference>
<dbReference type="InterPro" id="IPR028244">
    <property type="entry name" value="T6SS_Rhs_Vgr_dom"/>
</dbReference>